<evidence type="ECO:0000259" key="7">
    <source>
        <dbReference type="Pfam" id="PF13828"/>
    </source>
</evidence>
<keyword evidence="2 5" id="KW-0812">Transmembrane</keyword>
<dbReference type="CDD" id="cd06261">
    <property type="entry name" value="TM_PBP2"/>
    <property type="match status" value="1"/>
</dbReference>
<evidence type="ECO:0000256" key="1">
    <source>
        <dbReference type="ARBA" id="ARBA00004141"/>
    </source>
</evidence>
<evidence type="ECO:0000259" key="6">
    <source>
        <dbReference type="Pfam" id="PF13240"/>
    </source>
</evidence>
<dbReference type="EMBL" id="CP060635">
    <property type="protein sequence ID" value="QNM09282.1"/>
    <property type="molecule type" value="Genomic_DNA"/>
</dbReference>
<dbReference type="InterPro" id="IPR000515">
    <property type="entry name" value="MetI-like"/>
</dbReference>
<organism evidence="8 9">
    <name type="scientific">Wansuia hejianensis</name>
    <dbReference type="NCBI Taxonomy" id="2763667"/>
    <lineage>
        <taxon>Bacteria</taxon>
        <taxon>Bacillati</taxon>
        <taxon>Bacillota</taxon>
        <taxon>Clostridia</taxon>
        <taxon>Lachnospirales</taxon>
        <taxon>Lachnospiraceae</taxon>
        <taxon>Wansuia</taxon>
    </lineage>
</organism>
<accession>A0A7G9GEQ0</accession>
<evidence type="ECO:0000313" key="8">
    <source>
        <dbReference type="EMBL" id="QNM09282.1"/>
    </source>
</evidence>
<feature type="transmembrane region" description="Helical" evidence="5">
    <location>
        <begin position="128"/>
        <end position="152"/>
    </location>
</feature>
<feature type="transmembrane region" description="Helical" evidence="5">
    <location>
        <begin position="164"/>
        <end position="191"/>
    </location>
</feature>
<name>A0A7G9GEQ0_9FIRM</name>
<gene>
    <name evidence="8" type="ORF">H9Q79_03055</name>
</gene>
<evidence type="ECO:0000256" key="4">
    <source>
        <dbReference type="ARBA" id="ARBA00023136"/>
    </source>
</evidence>
<dbReference type="Pfam" id="PF13828">
    <property type="entry name" value="DUF4190"/>
    <property type="match status" value="1"/>
</dbReference>
<dbReference type="GO" id="GO:0055085">
    <property type="term" value="P:transmembrane transport"/>
    <property type="evidence" value="ECO:0007669"/>
    <property type="project" value="InterPro"/>
</dbReference>
<feature type="transmembrane region" description="Helical" evidence="5">
    <location>
        <begin position="98"/>
        <end position="122"/>
    </location>
</feature>
<evidence type="ECO:0000313" key="9">
    <source>
        <dbReference type="Proteomes" id="UP000515860"/>
    </source>
</evidence>
<dbReference type="RefSeq" id="WP_118647913.1">
    <property type="nucleotide sequence ID" value="NZ_CP060635.1"/>
</dbReference>
<comment type="subcellular location">
    <subcellularLocation>
        <location evidence="1">Membrane</location>
        <topology evidence="1">Multi-pass membrane protein</topology>
    </subcellularLocation>
</comment>
<feature type="domain" description="DUF4190" evidence="7">
    <location>
        <begin position="131"/>
        <end position="182"/>
    </location>
</feature>
<dbReference type="Pfam" id="PF13240">
    <property type="entry name" value="Zn_Ribbon_1"/>
    <property type="match status" value="1"/>
</dbReference>
<dbReference type="InterPro" id="IPR026870">
    <property type="entry name" value="Zinc_ribbon_dom"/>
</dbReference>
<dbReference type="GO" id="GO:0016020">
    <property type="term" value="C:membrane"/>
    <property type="evidence" value="ECO:0007669"/>
    <property type="project" value="UniProtKB-SubCell"/>
</dbReference>
<dbReference type="KEGG" id="whj:H9Q79_03055"/>
<feature type="domain" description="Zinc-ribbon" evidence="6">
    <location>
        <begin position="4"/>
        <end position="24"/>
    </location>
</feature>
<dbReference type="Proteomes" id="UP000515860">
    <property type="component" value="Chromosome"/>
</dbReference>
<reference evidence="8 9" key="1">
    <citation type="submission" date="2020-08" db="EMBL/GenBank/DDBJ databases">
        <authorList>
            <person name="Liu C."/>
            <person name="Sun Q."/>
        </authorList>
    </citation>
    <scope>NUCLEOTIDE SEQUENCE [LARGE SCALE GENOMIC DNA]</scope>
    <source>
        <strain evidence="8 9">NSJ-29</strain>
    </source>
</reference>
<dbReference type="InterPro" id="IPR025241">
    <property type="entry name" value="DUF4190"/>
</dbReference>
<evidence type="ECO:0000256" key="2">
    <source>
        <dbReference type="ARBA" id="ARBA00022692"/>
    </source>
</evidence>
<evidence type="ECO:0000256" key="3">
    <source>
        <dbReference type="ARBA" id="ARBA00022989"/>
    </source>
</evidence>
<sequence>MKTCKHCGSQLEEQAKFCRYCGKPAEEETPYNYQQQDTGYGYGGQQPADQGYQSSSYNQNYGGYQQQYSQPSYNQQAYNQQLYNQQPYKQGGKTCGMAVASLVLGLVGIFLGYLGAAFSAAASFPGMGFMWIIAIAFFMPSILAVLLGISGISKTKEPGVTGRGLAIAGLVLGIVFLVIWGIAAVFAAQAIGTYGSYFSDLFY</sequence>
<keyword evidence="9" id="KW-1185">Reference proteome</keyword>
<proteinExistence type="predicted"/>
<dbReference type="AlphaFoldDB" id="A0A7G9GEQ0"/>
<evidence type="ECO:0000256" key="5">
    <source>
        <dbReference type="SAM" id="Phobius"/>
    </source>
</evidence>
<keyword evidence="4 5" id="KW-0472">Membrane</keyword>
<keyword evidence="3 5" id="KW-1133">Transmembrane helix</keyword>
<protein>
    <submittedName>
        <fullName evidence="8">DUF4190 domain-containing protein</fullName>
    </submittedName>
</protein>